<gene>
    <name evidence="2" type="ORF">QYT958_LOCUS25559</name>
</gene>
<organism evidence="2 3">
    <name type="scientific">Rotaria socialis</name>
    <dbReference type="NCBI Taxonomy" id="392032"/>
    <lineage>
        <taxon>Eukaryota</taxon>
        <taxon>Metazoa</taxon>
        <taxon>Spiralia</taxon>
        <taxon>Gnathifera</taxon>
        <taxon>Rotifera</taxon>
        <taxon>Eurotatoria</taxon>
        <taxon>Bdelloidea</taxon>
        <taxon>Philodinida</taxon>
        <taxon>Philodinidae</taxon>
        <taxon>Rotaria</taxon>
    </lineage>
</organism>
<dbReference type="Proteomes" id="UP000663848">
    <property type="component" value="Unassembled WGS sequence"/>
</dbReference>
<feature type="non-terminal residue" evidence="2">
    <location>
        <position position="433"/>
    </location>
</feature>
<feature type="transmembrane region" description="Helical" evidence="1">
    <location>
        <begin position="254"/>
        <end position="276"/>
    </location>
</feature>
<dbReference type="AlphaFoldDB" id="A0A821QRW8"/>
<reference evidence="2" key="1">
    <citation type="submission" date="2021-02" db="EMBL/GenBank/DDBJ databases">
        <authorList>
            <person name="Nowell W R."/>
        </authorList>
    </citation>
    <scope>NUCLEOTIDE SEQUENCE</scope>
</reference>
<sequence>GGGGGGGGGGGSGGGGGGGGGGGDGGGGGGGYYGGSGASCEGDDCRTAAIIMGSIFGGVFGLCVLIPVLILIITRIHSCCQCCKGWPFQKNSTFVKFPNLKSLRYNASNINHFQSGIWTSQYFQYKSWHGPYHLSLFFDHQSLRVTGSGSDDIGSFTIDGIYSIQTQRIGLTKTYAQGTGNLSENFGHDVIIQLKWNSKNSQFEGKWYVKTRITVECQGGGGGGSGGGGFSGGSHHYWSSSSSCRGSACPSRTVLWLSIVGGITGFVLLVVGIIYCKKSCTGQPSRSNVVFVQKNSQKNYELENYDSSIFKSGHWKSQYLQYGRWHGPHRCSLVFNGHSMSIKGSGSDDIGTFTLDGVYASQTQRIGLTKTYQRGTGNLSENLGHQVTIQLKWCPENNQFEGKWYVQTPKYHGDDKFVLKFDGQHIETVYEKV</sequence>
<feature type="transmembrane region" description="Helical" evidence="1">
    <location>
        <begin position="49"/>
        <end position="73"/>
    </location>
</feature>
<accession>A0A821QRW8</accession>
<proteinExistence type="predicted"/>
<dbReference type="EMBL" id="CAJOBR010005799">
    <property type="protein sequence ID" value="CAF4828917.1"/>
    <property type="molecule type" value="Genomic_DNA"/>
</dbReference>
<protein>
    <submittedName>
        <fullName evidence="2">Uncharacterized protein</fullName>
    </submittedName>
</protein>
<name>A0A821QRW8_9BILA</name>
<keyword evidence="1" id="KW-1133">Transmembrane helix</keyword>
<evidence type="ECO:0000313" key="3">
    <source>
        <dbReference type="Proteomes" id="UP000663848"/>
    </source>
</evidence>
<evidence type="ECO:0000256" key="1">
    <source>
        <dbReference type="SAM" id="Phobius"/>
    </source>
</evidence>
<keyword evidence="1" id="KW-0472">Membrane</keyword>
<comment type="caution">
    <text evidence="2">The sequence shown here is derived from an EMBL/GenBank/DDBJ whole genome shotgun (WGS) entry which is preliminary data.</text>
</comment>
<keyword evidence="1" id="KW-0812">Transmembrane</keyword>
<evidence type="ECO:0000313" key="2">
    <source>
        <dbReference type="EMBL" id="CAF4828917.1"/>
    </source>
</evidence>